<proteinExistence type="predicted"/>
<comment type="cofactor">
    <cofactor evidence="1">
        <name>pyridoxal 5'-phosphate</name>
        <dbReference type="ChEBI" id="CHEBI:597326"/>
    </cofactor>
</comment>
<dbReference type="InterPro" id="IPR015421">
    <property type="entry name" value="PyrdxlP-dep_Trfase_major"/>
</dbReference>
<dbReference type="AlphaFoldDB" id="A0A1C2E193"/>
<dbReference type="GO" id="GO:0004125">
    <property type="term" value="F:L-seryl-tRNA(Sec) selenium transferase activity"/>
    <property type="evidence" value="ECO:0007669"/>
    <property type="project" value="TreeGrafter"/>
</dbReference>
<evidence type="ECO:0008006" key="5">
    <source>
        <dbReference type="Google" id="ProtNLM"/>
    </source>
</evidence>
<organism evidence="3 4">
    <name type="scientific">Mesorhizobium hungaricum</name>
    <dbReference type="NCBI Taxonomy" id="1566387"/>
    <lineage>
        <taxon>Bacteria</taxon>
        <taxon>Pseudomonadati</taxon>
        <taxon>Pseudomonadota</taxon>
        <taxon>Alphaproteobacteria</taxon>
        <taxon>Hyphomicrobiales</taxon>
        <taxon>Phyllobacteriaceae</taxon>
        <taxon>Mesorhizobium</taxon>
    </lineage>
</organism>
<protein>
    <recommendedName>
        <fullName evidence="5">Aminotransferase class V domain-containing protein</fullName>
    </recommendedName>
</protein>
<dbReference type="InterPro" id="IPR015424">
    <property type="entry name" value="PyrdxlP-dep_Trfase"/>
</dbReference>
<keyword evidence="2" id="KW-0663">Pyridoxal phosphate</keyword>
<dbReference type="Proteomes" id="UP000094412">
    <property type="component" value="Unassembled WGS sequence"/>
</dbReference>
<keyword evidence="4" id="KW-1185">Reference proteome</keyword>
<evidence type="ECO:0000313" key="4">
    <source>
        <dbReference type="Proteomes" id="UP000094412"/>
    </source>
</evidence>
<sequence>MNSHSTLKQASVNASSAGAVFRALGVEPIVQCAGVRTIYGASNPSDEVIAAMNAAAGAFVDMDELAQGAGQRLAELTGAEWGVVTAGTAASLALATAACIAGNNPELMLRLPDTSGLRNKVLIPADQRFAYEQAMRIAGGEIVDVATYEELDKAIGEAAMICLVGRLDGSTTLPLQSILPVAKAHDVPILVDAAGLSPGKPDRWIDSGADLVVYAGGKYLRAPQSTAIVIGKKTLCQAIWWNGAPHQAFGRSMKIGKEEMVGAVVAIDRWINHRSAREERSQWVPRLERIRSYLSAIPGVSTEIKTWPGSVTATRLKVSWDFDHIPFDSEELRLALLSQRPRILIHDFWSTRTSTILDPINLSDKEAEIVGAALAAAFADPASIAPPKSEVIPEMDVSGAWHVDIGFLRGTAKHRLQLRQVGRSVVGTHHTENRTGVVSGEVHGRFLRLEAAHEQVPIWLFYGFEGELTEDGSFVGKLKLGGTAKEHLGPVFKGQYGDATWRARRADANPAAPKEKAS</sequence>
<evidence type="ECO:0000313" key="3">
    <source>
        <dbReference type="EMBL" id="OCX20748.1"/>
    </source>
</evidence>
<evidence type="ECO:0000256" key="1">
    <source>
        <dbReference type="ARBA" id="ARBA00001933"/>
    </source>
</evidence>
<dbReference type="PANTHER" id="PTHR32328:SF0">
    <property type="entry name" value="L-SERYL-TRNA(SEC) SELENIUM TRANSFERASE"/>
    <property type="match status" value="1"/>
</dbReference>
<comment type="caution">
    <text evidence="3">The sequence shown here is derived from an EMBL/GenBank/DDBJ whole genome shotgun (WGS) entry which is preliminary data.</text>
</comment>
<evidence type="ECO:0000256" key="2">
    <source>
        <dbReference type="ARBA" id="ARBA00022898"/>
    </source>
</evidence>
<accession>A0A1C2E193</accession>
<dbReference type="EMBL" id="MDEO01000029">
    <property type="protein sequence ID" value="OCX20748.1"/>
    <property type="molecule type" value="Genomic_DNA"/>
</dbReference>
<dbReference type="PANTHER" id="PTHR32328">
    <property type="entry name" value="L-SERYL-TRNA(SEC) SELENIUM TRANSFERASE"/>
    <property type="match status" value="1"/>
</dbReference>
<dbReference type="STRING" id="1566387.QV13_08745"/>
<dbReference type="Gene3D" id="3.40.640.10">
    <property type="entry name" value="Type I PLP-dependent aspartate aminotransferase-like (Major domain)"/>
    <property type="match status" value="1"/>
</dbReference>
<reference evidence="3 4" key="1">
    <citation type="submission" date="2016-08" db="EMBL/GenBank/DDBJ databases">
        <title>Whole genome sequence of Mesorhizobium sp. strain UASWS1009 isolated from industrial sewage.</title>
        <authorList>
            <person name="Crovadore J."/>
            <person name="Calmin G."/>
            <person name="Chablais R."/>
            <person name="Cochard B."/>
            <person name="Lefort F."/>
        </authorList>
    </citation>
    <scope>NUCLEOTIDE SEQUENCE [LARGE SCALE GENOMIC DNA]</scope>
    <source>
        <strain evidence="3 4">UASWS1009</strain>
    </source>
</reference>
<gene>
    <name evidence="3" type="ORF">QV13_08745</name>
</gene>
<dbReference type="SUPFAM" id="SSF53383">
    <property type="entry name" value="PLP-dependent transferases"/>
    <property type="match status" value="1"/>
</dbReference>
<name>A0A1C2E193_9HYPH</name>